<feature type="repeat" description="ANK" evidence="5">
    <location>
        <begin position="676"/>
        <end position="698"/>
    </location>
</feature>
<dbReference type="PROSITE" id="PS50280">
    <property type="entry name" value="SET"/>
    <property type="match status" value="1"/>
</dbReference>
<dbReference type="PANTHER" id="PTHR46307:SF4">
    <property type="entry name" value="G9A, ISOFORM B"/>
    <property type="match status" value="1"/>
</dbReference>
<dbReference type="Pfam" id="PF13637">
    <property type="entry name" value="Ank_4"/>
    <property type="match status" value="1"/>
</dbReference>
<feature type="repeat" description="ANK" evidence="5">
    <location>
        <begin position="713"/>
        <end position="745"/>
    </location>
</feature>
<dbReference type="InterPro" id="IPR043550">
    <property type="entry name" value="EHMT1/EHMT2"/>
</dbReference>
<feature type="compositionally biased region" description="Basic residues" evidence="6">
    <location>
        <begin position="257"/>
        <end position="275"/>
    </location>
</feature>
<gene>
    <name evidence="9" type="ORF">RUM44_013379</name>
</gene>
<feature type="domain" description="Pre-SET" evidence="8">
    <location>
        <begin position="902"/>
        <end position="966"/>
    </location>
</feature>
<feature type="repeat" description="ANK" evidence="5">
    <location>
        <begin position="610"/>
        <end position="642"/>
    </location>
</feature>
<evidence type="ECO:0000256" key="3">
    <source>
        <dbReference type="ARBA" id="ARBA00022603"/>
    </source>
</evidence>
<feature type="compositionally biased region" description="Polar residues" evidence="6">
    <location>
        <begin position="278"/>
        <end position="287"/>
    </location>
</feature>
<keyword evidence="3" id="KW-0808">Transferase</keyword>
<dbReference type="Pfam" id="PF05033">
    <property type="entry name" value="Pre-SET"/>
    <property type="match status" value="1"/>
</dbReference>
<dbReference type="Proteomes" id="UP001359485">
    <property type="component" value="Unassembled WGS sequence"/>
</dbReference>
<feature type="repeat" description="ANK" evidence="5">
    <location>
        <begin position="746"/>
        <end position="778"/>
    </location>
</feature>
<evidence type="ECO:0000256" key="1">
    <source>
        <dbReference type="ARBA" id="ARBA00004286"/>
    </source>
</evidence>
<dbReference type="CDD" id="cd10543">
    <property type="entry name" value="SET_EHMT"/>
    <property type="match status" value="1"/>
</dbReference>
<evidence type="ECO:0000256" key="5">
    <source>
        <dbReference type="PROSITE-ProRule" id="PRU00023"/>
    </source>
</evidence>
<keyword evidence="5" id="KW-0040">ANK repeat</keyword>
<evidence type="ECO:0000313" key="10">
    <source>
        <dbReference type="Proteomes" id="UP001359485"/>
    </source>
</evidence>
<feature type="region of interest" description="Disordered" evidence="6">
    <location>
        <begin position="234"/>
        <end position="295"/>
    </location>
</feature>
<dbReference type="InterPro" id="IPR047762">
    <property type="entry name" value="EHMT_CRR"/>
</dbReference>
<feature type="compositionally biased region" description="Polar residues" evidence="6">
    <location>
        <begin position="237"/>
        <end position="256"/>
    </location>
</feature>
<evidence type="ECO:0000259" key="8">
    <source>
        <dbReference type="PROSITE" id="PS50867"/>
    </source>
</evidence>
<dbReference type="InterPro" id="IPR046341">
    <property type="entry name" value="SET_dom_sf"/>
</dbReference>
<dbReference type="Pfam" id="PF00856">
    <property type="entry name" value="SET"/>
    <property type="match status" value="1"/>
</dbReference>
<comment type="subcellular location">
    <subcellularLocation>
        <location evidence="1">Chromosome</location>
    </subcellularLocation>
</comment>
<feature type="domain" description="SET" evidence="7">
    <location>
        <begin position="969"/>
        <end position="1086"/>
    </location>
</feature>
<evidence type="ECO:0000256" key="6">
    <source>
        <dbReference type="SAM" id="MobiDB-lite"/>
    </source>
</evidence>
<evidence type="ECO:0000259" key="7">
    <source>
        <dbReference type="PROSITE" id="PS50280"/>
    </source>
</evidence>
<comment type="caution">
    <text evidence="9">The sequence shown here is derived from an EMBL/GenBank/DDBJ whole genome shotgun (WGS) entry which is preliminary data.</text>
</comment>
<dbReference type="CDD" id="cd20905">
    <property type="entry name" value="EHMT_ZBD"/>
    <property type="match status" value="1"/>
</dbReference>
<evidence type="ECO:0000256" key="4">
    <source>
        <dbReference type="ARBA" id="ARBA00022691"/>
    </source>
</evidence>
<evidence type="ECO:0000313" key="9">
    <source>
        <dbReference type="EMBL" id="KAK6641664.1"/>
    </source>
</evidence>
<keyword evidence="3" id="KW-0489">Methyltransferase</keyword>
<organism evidence="9 10">
    <name type="scientific">Polyplax serrata</name>
    <name type="common">Common mouse louse</name>
    <dbReference type="NCBI Taxonomy" id="468196"/>
    <lineage>
        <taxon>Eukaryota</taxon>
        <taxon>Metazoa</taxon>
        <taxon>Ecdysozoa</taxon>
        <taxon>Arthropoda</taxon>
        <taxon>Hexapoda</taxon>
        <taxon>Insecta</taxon>
        <taxon>Pterygota</taxon>
        <taxon>Neoptera</taxon>
        <taxon>Paraneoptera</taxon>
        <taxon>Psocodea</taxon>
        <taxon>Troctomorpha</taxon>
        <taxon>Phthiraptera</taxon>
        <taxon>Anoplura</taxon>
        <taxon>Polyplacidae</taxon>
        <taxon>Polyplax</taxon>
    </lineage>
</organism>
<protein>
    <submittedName>
        <fullName evidence="9">Uncharacterized protein</fullName>
    </submittedName>
</protein>
<dbReference type="SMART" id="SM00468">
    <property type="entry name" value="PreSET"/>
    <property type="match status" value="1"/>
</dbReference>
<dbReference type="Gene3D" id="2.170.270.10">
    <property type="entry name" value="SET domain"/>
    <property type="match status" value="1"/>
</dbReference>
<keyword evidence="4" id="KW-0949">S-adenosyl-L-methionine</keyword>
<dbReference type="SUPFAM" id="SSF48403">
    <property type="entry name" value="Ankyrin repeat"/>
    <property type="match status" value="1"/>
</dbReference>
<dbReference type="InterPro" id="IPR001214">
    <property type="entry name" value="SET_dom"/>
</dbReference>
<dbReference type="PROSITE" id="PS50088">
    <property type="entry name" value="ANK_REPEAT"/>
    <property type="match status" value="5"/>
</dbReference>
<dbReference type="PANTHER" id="PTHR46307">
    <property type="entry name" value="G9A, ISOFORM B"/>
    <property type="match status" value="1"/>
</dbReference>
<dbReference type="SMART" id="SM00248">
    <property type="entry name" value="ANK"/>
    <property type="match status" value="7"/>
</dbReference>
<dbReference type="PROSITE" id="PS50867">
    <property type="entry name" value="PRE_SET"/>
    <property type="match status" value="1"/>
</dbReference>
<dbReference type="InterPro" id="IPR007728">
    <property type="entry name" value="Pre-SET_dom"/>
</dbReference>
<dbReference type="Pfam" id="PF21533">
    <property type="entry name" value="EHMT1-2_CRR"/>
    <property type="match status" value="1"/>
</dbReference>
<dbReference type="InterPro" id="IPR002110">
    <property type="entry name" value="Ankyrin_rpt"/>
</dbReference>
<dbReference type="Pfam" id="PF12796">
    <property type="entry name" value="Ank_2"/>
    <property type="match status" value="1"/>
</dbReference>
<dbReference type="InterPro" id="IPR036770">
    <property type="entry name" value="Ankyrin_rpt-contain_sf"/>
</dbReference>
<evidence type="ECO:0000256" key="2">
    <source>
        <dbReference type="ARBA" id="ARBA00022454"/>
    </source>
</evidence>
<reference evidence="9 10" key="1">
    <citation type="submission" date="2023-09" db="EMBL/GenBank/DDBJ databases">
        <title>Genomes of two closely related lineages of the louse Polyplax serrata with different host specificities.</title>
        <authorList>
            <person name="Martinu J."/>
            <person name="Tarabai H."/>
            <person name="Stefka J."/>
            <person name="Hypsa V."/>
        </authorList>
    </citation>
    <scope>NUCLEOTIDE SEQUENCE [LARGE SCALE GENOMIC DNA]</scope>
    <source>
        <strain evidence="9">98ZLc_SE</strain>
    </source>
</reference>
<proteinExistence type="predicted"/>
<dbReference type="SUPFAM" id="SSF82199">
    <property type="entry name" value="SET domain"/>
    <property type="match status" value="1"/>
</dbReference>
<keyword evidence="10" id="KW-1185">Reference proteome</keyword>
<feature type="repeat" description="ANK" evidence="5">
    <location>
        <begin position="779"/>
        <end position="811"/>
    </location>
</feature>
<keyword evidence="2" id="KW-0158">Chromosome</keyword>
<dbReference type="Pfam" id="PF00023">
    <property type="entry name" value="Ank"/>
    <property type="match status" value="2"/>
</dbReference>
<sequence length="1130" mass="126512">MKEDKEQALGIEVDFLHTEENSVKQKDSKDELDNEVLMSTEENHFTKSQQVNVEENLFKDNKLAPVDVNVVSLVETKVDEDIEKSTLENETDNIQSDGLNDIENTCQTKLSLRSRKTEINQNGEENYNFKKSKNVCQKTEKKCAIKKDDTLGCNEINLNNDTLLVSSTDEDLVLTPDLPSESKEGSNNAEVIVGDIKYVKVDSVDSIQNLVATSDETEEYDSVKVPFIKLQDEGSYKSDSSNVTKESSASESSTFKIQKKRRRRREMWWTKKKKKPEGNTTRSSTNHPGGGFQGQDIISNAVQFNEVSVKRKMTDVSDGVQKKQKDFASAVPSPSLADINLKAAIPEATATSAKVSKPKLCLCRKKPNVFISGNNNTGDLYCQALDSIENRIVGCCNAIPSQDVGLYRASEKAAYQMMCNVHQQRLLRHNCCPGCGLFCTQGRYLMCKSWHHFHKTCFNDNKSGSTSCPHCGDTSLKEIVVSIHASKDPVFLPIQKPVRNMKSAKMTISRSNVQMPVDDDDDDSYLNFSTSLFCFDGDEGPLQNGMVQVLQRDKLANLLNIACRSFSKVCCGNRYTYKSLYSAAQNGDVEKLLKVIASGLNPNHVFEENNNQTALHVAAANGHLPAVHLLLQAKAEINVLDAEQNTPLTAAISAKQNDIVKYFVKCGANLILKGEDGMSPLHIAAKCGNVEACFYLLNGTHLPPRYIDGLDDGGWTPMVWASEFNHLEVVRFLIGKGADSFIKDAEQNIALHWAAFGGSTDIVEMFLNDGSDINAVNVHGDTPLHIAARQHKYSCVLLLLARGARSDLKNKNGEQARDCCGSSASDIYKGITLNMELSALLTRFQDRSPRIISNDISRGKERNQIQCVNGVDDEGEPGDFVYVSESCFTSKITVDRTINSLQSCKCRDVCSSESCNCSAISVKCWYDTDGRLKSDFNYVDPPMIFECNQACHCNRITCRNRVVQNGITCRFQLFKTEGRGWGIKTLNLIQKGTFVCEYVGEIISDWEADHREDDSYLFDLENRDGETYCIDARYYGNIARFINHMCVPNVMPVHIFVDHQDLRFPRIAFFANRDILPNEELGYNYGDKFWVIKWKSFTCVCQSDKCLYSENTIKTTLENYQKKLSAEENP</sequence>
<accession>A0ABR1BHZ2</accession>
<dbReference type="Gene3D" id="1.25.40.20">
    <property type="entry name" value="Ankyrin repeat-containing domain"/>
    <property type="match status" value="2"/>
</dbReference>
<dbReference type="PRINTS" id="PR01415">
    <property type="entry name" value="ANKYRIN"/>
</dbReference>
<dbReference type="EMBL" id="JAWJWF010000001">
    <property type="protein sequence ID" value="KAK6641664.1"/>
    <property type="molecule type" value="Genomic_DNA"/>
</dbReference>
<name>A0ABR1BHZ2_POLSC</name>
<dbReference type="PROSITE" id="PS50297">
    <property type="entry name" value="ANK_REP_REGION"/>
    <property type="match status" value="5"/>
</dbReference>
<dbReference type="SMART" id="SM00317">
    <property type="entry name" value="SET"/>
    <property type="match status" value="1"/>
</dbReference>